<keyword evidence="1" id="KW-0677">Repeat</keyword>
<sequence>LYRYAQNEGYKTSQSGKGTEGYLDASSISSYAVKAMDWAVNAGLLSGKGNGILAPTAGATRAEVAQIFMNFCEDIAK</sequence>
<evidence type="ECO:0000259" key="3">
    <source>
        <dbReference type="PROSITE" id="PS51272"/>
    </source>
</evidence>
<dbReference type="PROSITE" id="PS51272">
    <property type="entry name" value="SLH"/>
    <property type="match status" value="1"/>
</dbReference>
<feature type="domain" description="SLH" evidence="3">
    <location>
        <begin position="19"/>
        <end position="77"/>
    </location>
</feature>
<dbReference type="EMBL" id="JACOPO010000010">
    <property type="protein sequence ID" value="MBC5723530.1"/>
    <property type="molecule type" value="Genomic_DNA"/>
</dbReference>
<keyword evidence="5" id="KW-1185">Reference proteome</keyword>
<dbReference type="RefSeq" id="WP_186853283.1">
    <property type="nucleotide sequence ID" value="NZ_JACOPO010000010.1"/>
</dbReference>
<dbReference type="InterPro" id="IPR001119">
    <property type="entry name" value="SLH_dom"/>
</dbReference>
<gene>
    <name evidence="4" type="ORF">H8S11_11990</name>
</gene>
<comment type="caution">
    <text evidence="4">The sequence shown here is derived from an EMBL/GenBank/DDBJ whole genome shotgun (WGS) entry which is preliminary data.</text>
</comment>
<dbReference type="AlphaFoldDB" id="A0A8J6M3S0"/>
<dbReference type="Pfam" id="PF00395">
    <property type="entry name" value="SLH"/>
    <property type="match status" value="1"/>
</dbReference>
<reference evidence="4" key="1">
    <citation type="submission" date="2020-08" db="EMBL/GenBank/DDBJ databases">
        <title>Genome public.</title>
        <authorList>
            <person name="Liu C."/>
            <person name="Sun Q."/>
        </authorList>
    </citation>
    <scope>NUCLEOTIDE SEQUENCE</scope>
    <source>
        <strain evidence="4">NSJ-23</strain>
    </source>
</reference>
<protein>
    <submittedName>
        <fullName evidence="4">S-layer homology domain-containing protein</fullName>
    </submittedName>
</protein>
<evidence type="ECO:0000313" key="5">
    <source>
        <dbReference type="Proteomes" id="UP000628736"/>
    </source>
</evidence>
<organism evidence="4 5">
    <name type="scientific">Flintibacter hominis</name>
    <dbReference type="NCBI Taxonomy" id="2763048"/>
    <lineage>
        <taxon>Bacteria</taxon>
        <taxon>Bacillati</taxon>
        <taxon>Bacillota</taxon>
        <taxon>Clostridia</taxon>
        <taxon>Eubacteriales</taxon>
        <taxon>Flintibacter</taxon>
    </lineage>
</organism>
<feature type="region of interest" description="Disordered" evidence="2">
    <location>
        <begin position="1"/>
        <end position="20"/>
    </location>
</feature>
<name>A0A8J6M3S0_9FIRM</name>
<accession>A0A8J6M3S0</accession>
<evidence type="ECO:0000256" key="2">
    <source>
        <dbReference type="SAM" id="MobiDB-lite"/>
    </source>
</evidence>
<evidence type="ECO:0000256" key="1">
    <source>
        <dbReference type="ARBA" id="ARBA00022737"/>
    </source>
</evidence>
<evidence type="ECO:0000313" key="4">
    <source>
        <dbReference type="EMBL" id="MBC5723530.1"/>
    </source>
</evidence>
<proteinExistence type="predicted"/>
<dbReference type="Proteomes" id="UP000628736">
    <property type="component" value="Unassembled WGS sequence"/>
</dbReference>
<feature type="non-terminal residue" evidence="4">
    <location>
        <position position="1"/>
    </location>
</feature>